<organism evidence="2 3">
    <name type="scientific">Punica granatum</name>
    <name type="common">Pomegranate</name>
    <dbReference type="NCBI Taxonomy" id="22663"/>
    <lineage>
        <taxon>Eukaryota</taxon>
        <taxon>Viridiplantae</taxon>
        <taxon>Streptophyta</taxon>
        <taxon>Embryophyta</taxon>
        <taxon>Tracheophyta</taxon>
        <taxon>Spermatophyta</taxon>
        <taxon>Magnoliopsida</taxon>
        <taxon>eudicotyledons</taxon>
        <taxon>Gunneridae</taxon>
        <taxon>Pentapetalae</taxon>
        <taxon>rosids</taxon>
        <taxon>malvids</taxon>
        <taxon>Myrtales</taxon>
        <taxon>Lythraceae</taxon>
        <taxon>Punica</taxon>
    </lineage>
</organism>
<keyword evidence="3" id="KW-1185">Reference proteome</keyword>
<evidence type="ECO:0000313" key="3">
    <source>
        <dbReference type="Proteomes" id="UP000233551"/>
    </source>
</evidence>
<evidence type="ECO:0000256" key="1">
    <source>
        <dbReference type="SAM" id="MobiDB-lite"/>
    </source>
</evidence>
<name>A0A2I0HR52_PUNGR</name>
<accession>A0A2I0HR52</accession>
<protein>
    <submittedName>
        <fullName evidence="2">Uncharacterized protein</fullName>
    </submittedName>
</protein>
<reference evidence="2 3" key="1">
    <citation type="submission" date="2017-11" db="EMBL/GenBank/DDBJ databases">
        <title>De-novo sequencing of pomegranate (Punica granatum L.) genome.</title>
        <authorList>
            <person name="Akparov Z."/>
            <person name="Amiraslanov A."/>
            <person name="Hajiyeva S."/>
            <person name="Abbasov M."/>
            <person name="Kaur K."/>
            <person name="Hamwieh A."/>
            <person name="Solovyev V."/>
            <person name="Salamov A."/>
            <person name="Braich B."/>
            <person name="Kosarev P."/>
            <person name="Mahmoud A."/>
            <person name="Hajiyev E."/>
            <person name="Babayeva S."/>
            <person name="Izzatullayeva V."/>
            <person name="Mammadov A."/>
            <person name="Mammadov A."/>
            <person name="Sharifova S."/>
            <person name="Ojaghi J."/>
            <person name="Eynullazada K."/>
            <person name="Bayramov B."/>
            <person name="Abdulazimova A."/>
            <person name="Shahmuradov I."/>
        </authorList>
    </citation>
    <scope>NUCLEOTIDE SEQUENCE [LARGE SCALE GENOMIC DNA]</scope>
    <source>
        <strain evidence="3">cv. AG2017</strain>
        <tissue evidence="2">Leaf</tissue>
    </source>
</reference>
<sequence>MHEEKSRGSGLESRKTRLEVTGRGTREVAASGKRVGTLAPVTARCKIRLVGLLRDGSRRSWCRSASLVASGLVVCLLFRPPSRAHLVDPAFSCPSCLRARTFVSDCRVMNSNPGFGRGFSCREPVDQNGVLKTAKACLKEKLRADSKTRLWWSRQAVRTRTWTLVGARMLAFGLRGLGVSTFPWGCVTDTREKESPLIILRPESREQIIYPGSRGMEHLVVVKALVCAEPKSPCSGVHVMCGPISRTPFRYSDLLGLHVLLFTS</sequence>
<dbReference type="AlphaFoldDB" id="A0A2I0HR52"/>
<evidence type="ECO:0000313" key="2">
    <source>
        <dbReference type="EMBL" id="PKI34189.1"/>
    </source>
</evidence>
<comment type="caution">
    <text evidence="2">The sequence shown here is derived from an EMBL/GenBank/DDBJ whole genome shotgun (WGS) entry which is preliminary data.</text>
</comment>
<proteinExistence type="predicted"/>
<dbReference type="Proteomes" id="UP000233551">
    <property type="component" value="Unassembled WGS sequence"/>
</dbReference>
<dbReference type="EMBL" id="PGOL01006097">
    <property type="protein sequence ID" value="PKI34189.1"/>
    <property type="molecule type" value="Genomic_DNA"/>
</dbReference>
<feature type="region of interest" description="Disordered" evidence="1">
    <location>
        <begin position="1"/>
        <end position="25"/>
    </location>
</feature>
<gene>
    <name evidence="2" type="ORF">CRG98_045422</name>
</gene>